<reference evidence="5 6" key="1">
    <citation type="journal article" date="2016" name="Mol. Biol. Evol.">
        <title>Comparative Genomics of Early-Diverging Mushroom-Forming Fungi Provides Insights into the Origins of Lignocellulose Decay Capabilities.</title>
        <authorList>
            <person name="Nagy L.G."/>
            <person name="Riley R."/>
            <person name="Tritt A."/>
            <person name="Adam C."/>
            <person name="Daum C."/>
            <person name="Floudas D."/>
            <person name="Sun H."/>
            <person name="Yadav J.S."/>
            <person name="Pangilinan J."/>
            <person name="Larsson K.H."/>
            <person name="Matsuura K."/>
            <person name="Barry K."/>
            <person name="Labutti K."/>
            <person name="Kuo R."/>
            <person name="Ohm R.A."/>
            <person name="Bhattacharya S.S."/>
            <person name="Shirouzu T."/>
            <person name="Yoshinaga Y."/>
            <person name="Martin F.M."/>
            <person name="Grigoriev I.V."/>
            <person name="Hibbett D.S."/>
        </authorList>
    </citation>
    <scope>NUCLEOTIDE SEQUENCE [LARGE SCALE GENOMIC DNA]</scope>
    <source>
        <strain evidence="5 6">L-15889</strain>
    </source>
</reference>
<protein>
    <submittedName>
        <fullName evidence="5">Rhodanese-like protein</fullName>
    </submittedName>
</protein>
<sequence length="386" mass="41128">MLAHALLSPRTSLRSLAGAARTRSSGSVYGDACPLTLTPSQLRGLEPASVSVLDASWHMPASPRNARREWLQMRIPGARFLDLDAVASEHPLGLKHMMPSPEVFAHACENLGISPQSHVVIYDTHGVFSSPRALYMFRAFGHHRSSILDGGLPAWIAYGNPTNYGDPEPAPNALYPPPTLDDRVLRSYEQIVANSALDPSRDSLADIVLDARSKDRYLGTAPEPRAGLSSGHIPHSVSLPFTALLDVVAMPQPPPPTALPVAPADTAPALRAHPPQLRAAPSRAPGPGPEPEPPAGAFPWAPPERYTTLKTSTQIMGVLEDALGAETLREVLDGRRGVVASCGSGMTAGVVWLALQMVGAEGAPAIYDESWTGYAMRPESKIEKGQ</sequence>
<dbReference type="InterPro" id="IPR045078">
    <property type="entry name" value="TST/MPST-like"/>
</dbReference>
<dbReference type="Pfam" id="PF00581">
    <property type="entry name" value="Rhodanese"/>
    <property type="match status" value="1"/>
</dbReference>
<dbReference type="InterPro" id="IPR036873">
    <property type="entry name" value="Rhodanese-like_dom_sf"/>
</dbReference>
<dbReference type="PROSITE" id="PS50206">
    <property type="entry name" value="RHODANESE_3"/>
    <property type="match status" value="2"/>
</dbReference>
<dbReference type="SUPFAM" id="SSF52821">
    <property type="entry name" value="Rhodanese/Cell cycle control phosphatase"/>
    <property type="match status" value="2"/>
</dbReference>
<evidence type="ECO:0000313" key="5">
    <source>
        <dbReference type="EMBL" id="KZT74824.1"/>
    </source>
</evidence>
<keyword evidence="6" id="KW-1185">Reference proteome</keyword>
<feature type="domain" description="Rhodanese" evidence="4">
    <location>
        <begin position="46"/>
        <end position="164"/>
    </location>
</feature>
<dbReference type="Gene3D" id="3.40.250.10">
    <property type="entry name" value="Rhodanese-like domain"/>
    <property type="match status" value="2"/>
</dbReference>
<dbReference type="AlphaFoldDB" id="A0A165UF96"/>
<organism evidence="5 6">
    <name type="scientific">Daedalea quercina L-15889</name>
    <dbReference type="NCBI Taxonomy" id="1314783"/>
    <lineage>
        <taxon>Eukaryota</taxon>
        <taxon>Fungi</taxon>
        <taxon>Dikarya</taxon>
        <taxon>Basidiomycota</taxon>
        <taxon>Agaricomycotina</taxon>
        <taxon>Agaricomycetes</taxon>
        <taxon>Polyporales</taxon>
        <taxon>Fomitopsis</taxon>
    </lineage>
</organism>
<feature type="region of interest" description="Disordered" evidence="3">
    <location>
        <begin position="277"/>
        <end position="299"/>
    </location>
</feature>
<keyword evidence="1" id="KW-0808">Transferase</keyword>
<feature type="domain" description="Rhodanese" evidence="4">
    <location>
        <begin position="207"/>
        <end position="383"/>
    </location>
</feature>
<evidence type="ECO:0000256" key="3">
    <source>
        <dbReference type="SAM" id="MobiDB-lite"/>
    </source>
</evidence>
<dbReference type="Proteomes" id="UP000076727">
    <property type="component" value="Unassembled WGS sequence"/>
</dbReference>
<dbReference type="GO" id="GO:0004792">
    <property type="term" value="F:thiosulfate-cyanide sulfurtransferase activity"/>
    <property type="evidence" value="ECO:0007669"/>
    <property type="project" value="TreeGrafter"/>
</dbReference>
<dbReference type="CDD" id="cd01448">
    <property type="entry name" value="TST_Repeat_1"/>
    <property type="match status" value="1"/>
</dbReference>
<feature type="compositionally biased region" description="Pro residues" evidence="3">
    <location>
        <begin position="284"/>
        <end position="299"/>
    </location>
</feature>
<dbReference type="SMART" id="SM00450">
    <property type="entry name" value="RHOD"/>
    <property type="match status" value="2"/>
</dbReference>
<dbReference type="PANTHER" id="PTHR11364">
    <property type="entry name" value="THIOSULFATE SULFERTANSFERASE"/>
    <property type="match status" value="1"/>
</dbReference>
<evidence type="ECO:0000256" key="1">
    <source>
        <dbReference type="ARBA" id="ARBA00022679"/>
    </source>
</evidence>
<evidence type="ECO:0000259" key="4">
    <source>
        <dbReference type="PROSITE" id="PS50206"/>
    </source>
</evidence>
<evidence type="ECO:0000256" key="2">
    <source>
        <dbReference type="ARBA" id="ARBA00022737"/>
    </source>
</evidence>
<name>A0A165UF96_9APHY</name>
<dbReference type="EMBL" id="KV429032">
    <property type="protein sequence ID" value="KZT74824.1"/>
    <property type="molecule type" value="Genomic_DNA"/>
</dbReference>
<proteinExistence type="predicted"/>
<dbReference type="STRING" id="1314783.A0A165UF96"/>
<dbReference type="InterPro" id="IPR001763">
    <property type="entry name" value="Rhodanese-like_dom"/>
</dbReference>
<dbReference type="OrthoDB" id="270167at2759"/>
<dbReference type="PANTHER" id="PTHR11364:SF27">
    <property type="entry name" value="SULFURTRANSFERASE"/>
    <property type="match status" value="1"/>
</dbReference>
<keyword evidence="2" id="KW-0677">Repeat</keyword>
<dbReference type="GO" id="GO:0005739">
    <property type="term" value="C:mitochondrion"/>
    <property type="evidence" value="ECO:0007669"/>
    <property type="project" value="TreeGrafter"/>
</dbReference>
<evidence type="ECO:0000313" key="6">
    <source>
        <dbReference type="Proteomes" id="UP000076727"/>
    </source>
</evidence>
<gene>
    <name evidence="5" type="ORF">DAEQUDRAFT_720002</name>
</gene>
<accession>A0A165UF96</accession>